<reference evidence="2 6" key="3">
    <citation type="submission" date="2023-06" db="EMBL/GenBank/DDBJ databases">
        <title>Acute promotion of culturable opportunistic pathogens and persistent increase of antibiotic resistance following antibiotic exposure in mouse gut microbiota.</title>
        <authorList>
            <person name="Li L."/>
            <person name="Wang B."/>
            <person name="Sun Y."/>
            <person name="Wang M."/>
            <person name="Xu H."/>
        </authorList>
    </citation>
    <scope>NUCLEOTIDE SEQUENCE [LARGE SCALE GENOMIC DNA]</scope>
    <source>
        <strain evidence="2 6">CRI2_2</strain>
    </source>
</reference>
<dbReference type="EMBL" id="JABXJK010000089">
    <property type="protein sequence ID" value="MBA0974286.1"/>
    <property type="molecule type" value="Genomic_DNA"/>
</dbReference>
<proteinExistence type="predicted"/>
<evidence type="ECO:0000313" key="1">
    <source>
        <dbReference type="EMBL" id="MBA0974286.1"/>
    </source>
</evidence>
<sequence length="56" mass="6313">MTVIELREVFPTYGDTLLTAGQLQQPSDSQFVEELMLQTFFLLVALLQLSINEPIA</sequence>
<comment type="caution">
    <text evidence="3">The sequence shown here is derived from an EMBL/GenBank/DDBJ whole genome shotgun (WGS) entry which is preliminary data.</text>
</comment>
<dbReference type="EMBL" id="JARPZN010000001">
    <property type="protein sequence ID" value="MDT2688939.1"/>
    <property type="molecule type" value="Genomic_DNA"/>
</dbReference>
<dbReference type="RefSeq" id="WP_156247947.1">
    <property type="nucleotide sequence ID" value="NZ_BSYC01000001.1"/>
</dbReference>
<evidence type="ECO:0000313" key="3">
    <source>
        <dbReference type="EMBL" id="MDT2688939.1"/>
    </source>
</evidence>
<dbReference type="Proteomes" id="UP001241571">
    <property type="component" value="Unassembled WGS sequence"/>
</dbReference>
<dbReference type="Proteomes" id="UP000571857">
    <property type="component" value="Unassembled WGS sequence"/>
</dbReference>
<organism evidence="3 5">
    <name type="scientific">Enterococcus gallinarum</name>
    <dbReference type="NCBI Taxonomy" id="1353"/>
    <lineage>
        <taxon>Bacteria</taxon>
        <taxon>Bacillati</taxon>
        <taxon>Bacillota</taxon>
        <taxon>Bacilli</taxon>
        <taxon>Lactobacillales</taxon>
        <taxon>Enterococcaceae</taxon>
        <taxon>Enterococcus</taxon>
    </lineage>
</organism>
<evidence type="ECO:0000313" key="5">
    <source>
        <dbReference type="Proteomes" id="UP001183682"/>
    </source>
</evidence>
<dbReference type="AlphaFoldDB" id="A0A7Z0LZK1"/>
<reference evidence="1 4" key="1">
    <citation type="submission" date="2020-06" db="EMBL/GenBank/DDBJ databases">
        <title>Crossreactivity between MHC class I-restricted antigens from cancer cells and an enterococcal bacteriophage.</title>
        <authorList>
            <person name="Fluckiger A."/>
            <person name="Daillere R."/>
            <person name="Sassi M."/>
            <person name="Cattoir V."/>
            <person name="Kroemer G."/>
            <person name="Zitvogel L."/>
        </authorList>
    </citation>
    <scope>NUCLEOTIDE SEQUENCE [LARGE SCALE GENOMIC DNA]</scope>
    <source>
        <strain evidence="1 4">EG4</strain>
    </source>
</reference>
<name>A0A7Z0LZK1_ENTGA</name>
<evidence type="ECO:0000313" key="2">
    <source>
        <dbReference type="EMBL" id="MDL4934675.1"/>
    </source>
</evidence>
<accession>A0A7Z0LZK1</accession>
<gene>
    <name evidence="1" type="ORF">HWH42_17100</name>
    <name evidence="3" type="ORF">P7E30_01805</name>
    <name evidence="2" type="ORF">QRX88_02945</name>
</gene>
<reference evidence="3" key="2">
    <citation type="submission" date="2023-03" db="EMBL/GenBank/DDBJ databases">
        <authorList>
            <person name="Shen W."/>
            <person name="Cai J."/>
        </authorList>
    </citation>
    <scope>NUCLEOTIDE SEQUENCE</scope>
    <source>
        <strain evidence="3">K69-2</strain>
    </source>
</reference>
<evidence type="ECO:0000313" key="4">
    <source>
        <dbReference type="Proteomes" id="UP000571857"/>
    </source>
</evidence>
<protein>
    <submittedName>
        <fullName evidence="3">Uncharacterized protein</fullName>
    </submittedName>
</protein>
<dbReference type="Proteomes" id="UP001183682">
    <property type="component" value="Unassembled WGS sequence"/>
</dbReference>
<dbReference type="EMBL" id="JASUBT010000002">
    <property type="protein sequence ID" value="MDL4934675.1"/>
    <property type="molecule type" value="Genomic_DNA"/>
</dbReference>
<evidence type="ECO:0000313" key="6">
    <source>
        <dbReference type="Proteomes" id="UP001241571"/>
    </source>
</evidence>